<organism evidence="1 2">
    <name type="scientific">Octadecabacter antarcticus 307</name>
    <dbReference type="NCBI Taxonomy" id="391626"/>
    <lineage>
        <taxon>Bacteria</taxon>
        <taxon>Pseudomonadati</taxon>
        <taxon>Pseudomonadota</taxon>
        <taxon>Alphaproteobacteria</taxon>
        <taxon>Rhodobacterales</taxon>
        <taxon>Roseobacteraceae</taxon>
        <taxon>Octadecabacter</taxon>
    </lineage>
</organism>
<dbReference type="AlphaFoldDB" id="M9R1Z6"/>
<accession>M9R1Z6</accession>
<name>M9R1Z6_9RHOB</name>
<evidence type="ECO:0000313" key="1">
    <source>
        <dbReference type="EMBL" id="AGI66659.1"/>
    </source>
</evidence>
<gene>
    <name evidence="1" type="ORF">OAN307_c09390</name>
</gene>
<reference evidence="1 2" key="1">
    <citation type="journal article" date="2013" name="PLoS ONE">
        <title>Poles Apart: Arctic and Antarctic Octadecabacter strains Share High Genome Plasticity and a New Type of Xanthorhodopsin.</title>
        <authorList>
            <person name="Vollmers J."/>
            <person name="Voget S."/>
            <person name="Dietrich S."/>
            <person name="Gollnow K."/>
            <person name="Smits M."/>
            <person name="Meyer K."/>
            <person name="Brinkhoff T."/>
            <person name="Simon M."/>
            <person name="Daniel R."/>
        </authorList>
    </citation>
    <scope>NUCLEOTIDE SEQUENCE [LARGE SCALE GENOMIC DNA]</scope>
    <source>
        <strain evidence="1 2">307</strain>
    </source>
</reference>
<proteinExistence type="predicted"/>
<sequence>MFDWTLFDRLFRDGFLARHKAIDRFRIVIGAYIAAMGLPVEGGSIHFVCKAPHNENCELQWVRLLGPRGRFIQCTRDPIEHYLSLQNIAHLYGSGGYPAVDFARKVRRRRWLWNIYPGKRLYVLDYDRLTADPDFEMRKIADFIGIAFTETMTRPTENAMH</sequence>
<dbReference type="EMBL" id="CP003740">
    <property type="protein sequence ID" value="AGI66659.1"/>
    <property type="molecule type" value="Genomic_DNA"/>
</dbReference>
<dbReference type="InterPro" id="IPR027417">
    <property type="entry name" value="P-loop_NTPase"/>
</dbReference>
<dbReference type="Gene3D" id="3.40.50.300">
    <property type="entry name" value="P-loop containing nucleotide triphosphate hydrolases"/>
    <property type="match status" value="1"/>
</dbReference>
<dbReference type="SUPFAM" id="SSF52540">
    <property type="entry name" value="P-loop containing nucleoside triphosphate hydrolases"/>
    <property type="match status" value="1"/>
</dbReference>
<dbReference type="Pfam" id="PF13469">
    <property type="entry name" value="Sulfotransfer_3"/>
    <property type="match status" value="1"/>
</dbReference>
<evidence type="ECO:0000313" key="2">
    <source>
        <dbReference type="Proteomes" id="UP000005307"/>
    </source>
</evidence>
<protein>
    <recommendedName>
        <fullName evidence="3">Sulfotransferase</fullName>
    </recommendedName>
</protein>
<dbReference type="Proteomes" id="UP000005307">
    <property type="component" value="Chromosome"/>
</dbReference>
<dbReference type="HOGENOM" id="CLU_1642002_0_0_5"/>
<evidence type="ECO:0008006" key="3">
    <source>
        <dbReference type="Google" id="ProtNLM"/>
    </source>
</evidence>
<dbReference type="RefSeq" id="WP_015498702.1">
    <property type="nucleotide sequence ID" value="NC_020911.1"/>
</dbReference>
<dbReference type="KEGG" id="oat:OAN307_c09390"/>
<keyword evidence="2" id="KW-1185">Reference proteome</keyword>